<reference evidence="1 2" key="1">
    <citation type="journal article" date="2018" name="Biotechnol. Biofuels">
        <title>Integrative visual omics of the white-rot fungus Polyporus brumalis exposes the biotechnological potential of its oxidative enzymes for delignifying raw plant biomass.</title>
        <authorList>
            <person name="Miyauchi S."/>
            <person name="Rancon A."/>
            <person name="Drula E."/>
            <person name="Hage H."/>
            <person name="Chaduli D."/>
            <person name="Favel A."/>
            <person name="Grisel S."/>
            <person name="Henrissat B."/>
            <person name="Herpoel-Gimbert I."/>
            <person name="Ruiz-Duenas F.J."/>
            <person name="Chevret D."/>
            <person name="Hainaut M."/>
            <person name="Lin J."/>
            <person name="Wang M."/>
            <person name="Pangilinan J."/>
            <person name="Lipzen A."/>
            <person name="Lesage-Meessen L."/>
            <person name="Navarro D."/>
            <person name="Riley R."/>
            <person name="Grigoriev I.V."/>
            <person name="Zhou S."/>
            <person name="Raouche S."/>
            <person name="Rosso M.N."/>
        </authorList>
    </citation>
    <scope>NUCLEOTIDE SEQUENCE [LARGE SCALE GENOMIC DNA]</scope>
    <source>
        <strain evidence="1 2">BRFM 1820</strain>
    </source>
</reference>
<accession>A0A371DK56</accession>
<evidence type="ECO:0000313" key="2">
    <source>
        <dbReference type="Proteomes" id="UP000256964"/>
    </source>
</evidence>
<name>A0A371DK56_9APHY</name>
<protein>
    <submittedName>
        <fullName evidence="1">Uncharacterized protein</fullName>
    </submittedName>
</protein>
<proteinExistence type="predicted"/>
<gene>
    <name evidence="1" type="ORF">OH76DRAFT_134721</name>
</gene>
<organism evidence="1 2">
    <name type="scientific">Lentinus brumalis</name>
    <dbReference type="NCBI Taxonomy" id="2498619"/>
    <lineage>
        <taxon>Eukaryota</taxon>
        <taxon>Fungi</taxon>
        <taxon>Dikarya</taxon>
        <taxon>Basidiomycota</taxon>
        <taxon>Agaricomycotina</taxon>
        <taxon>Agaricomycetes</taxon>
        <taxon>Polyporales</taxon>
        <taxon>Polyporaceae</taxon>
        <taxon>Lentinus</taxon>
    </lineage>
</organism>
<dbReference type="AlphaFoldDB" id="A0A371DK56"/>
<evidence type="ECO:0000313" key="1">
    <source>
        <dbReference type="EMBL" id="RDX52914.1"/>
    </source>
</evidence>
<keyword evidence="2" id="KW-1185">Reference proteome</keyword>
<dbReference type="EMBL" id="KZ857389">
    <property type="protein sequence ID" value="RDX52914.1"/>
    <property type="molecule type" value="Genomic_DNA"/>
</dbReference>
<sequence>MRRALQVSAAALSLSAPAGSRSRPRLCPPSLLEASSLPSCISHCAASVLRPALARPADSLSPSRPCRNSCPSTALHCSTPPQVFAWVSHYRPSMP</sequence>
<dbReference type="Proteomes" id="UP000256964">
    <property type="component" value="Unassembled WGS sequence"/>
</dbReference>